<organism evidence="1 2">
    <name type="scientific">Puccinia striiformis f. sp. tritici</name>
    <dbReference type="NCBI Taxonomy" id="168172"/>
    <lineage>
        <taxon>Eukaryota</taxon>
        <taxon>Fungi</taxon>
        <taxon>Dikarya</taxon>
        <taxon>Basidiomycota</taxon>
        <taxon>Pucciniomycotina</taxon>
        <taxon>Pucciniomycetes</taxon>
        <taxon>Pucciniales</taxon>
        <taxon>Pucciniaceae</taxon>
        <taxon>Puccinia</taxon>
    </lineage>
</organism>
<evidence type="ECO:0000313" key="1">
    <source>
        <dbReference type="EMBL" id="KAI7950161.1"/>
    </source>
</evidence>
<proteinExistence type="predicted"/>
<reference evidence="2" key="1">
    <citation type="journal article" date="2018" name="BMC Genomics">
        <title>Genomic insights into host adaptation between the wheat stripe rust pathogen (Puccinia striiformis f. sp. tritici) and the barley stripe rust pathogen (Puccinia striiformis f. sp. hordei).</title>
        <authorList>
            <person name="Xia C."/>
            <person name="Wang M."/>
            <person name="Yin C."/>
            <person name="Cornejo O.E."/>
            <person name="Hulbert S.H."/>
            <person name="Chen X."/>
        </authorList>
    </citation>
    <scope>NUCLEOTIDE SEQUENCE [LARGE SCALE GENOMIC DNA]</scope>
    <source>
        <strain evidence="2">93-210</strain>
    </source>
</reference>
<accession>A0ACC0EBY6</accession>
<reference evidence="1 2" key="3">
    <citation type="journal article" date="2022" name="Microbiol. Spectr.">
        <title>Folding features and dynamics of 3D genome architecture in plant fungal pathogens.</title>
        <authorList>
            <person name="Xia C."/>
        </authorList>
    </citation>
    <scope>NUCLEOTIDE SEQUENCE [LARGE SCALE GENOMIC DNA]</scope>
    <source>
        <strain evidence="1 2">93-210</strain>
    </source>
</reference>
<dbReference type="Proteomes" id="UP001060170">
    <property type="component" value="Chromosome 8"/>
</dbReference>
<evidence type="ECO:0000313" key="2">
    <source>
        <dbReference type="Proteomes" id="UP001060170"/>
    </source>
</evidence>
<protein>
    <submittedName>
        <fullName evidence="1">Uncharacterized protein</fullName>
    </submittedName>
</protein>
<sequence length="122" mass="13797">MRLFLDLVISGFKGLISVIEELTGNYYSSTRSTQTNLEKKDHMTKLESRLLPQLQNQLNAILEPLVALDSPGEPCLRLQSVLDIQPQLLVILKQIISAIRVLDPGSDREKIGHIDQDYNELK</sequence>
<name>A0ACC0EBY6_9BASI</name>
<keyword evidence="2" id="KW-1185">Reference proteome</keyword>
<gene>
    <name evidence="1" type="ORF">MJO28_008982</name>
</gene>
<comment type="caution">
    <text evidence="1">The sequence shown here is derived from an EMBL/GenBank/DDBJ whole genome shotgun (WGS) entry which is preliminary data.</text>
</comment>
<dbReference type="EMBL" id="CM045872">
    <property type="protein sequence ID" value="KAI7950161.1"/>
    <property type="molecule type" value="Genomic_DNA"/>
</dbReference>
<reference evidence="2" key="2">
    <citation type="journal article" date="2018" name="Mol. Plant Microbe Interact.">
        <title>Genome sequence resources for the wheat stripe rust pathogen (Puccinia striiformis f. sp. tritici) and the barley stripe rust pathogen (Puccinia striiformis f. sp. hordei).</title>
        <authorList>
            <person name="Xia C."/>
            <person name="Wang M."/>
            <person name="Yin C."/>
            <person name="Cornejo O.E."/>
            <person name="Hulbert S.H."/>
            <person name="Chen X."/>
        </authorList>
    </citation>
    <scope>NUCLEOTIDE SEQUENCE [LARGE SCALE GENOMIC DNA]</scope>
    <source>
        <strain evidence="2">93-210</strain>
    </source>
</reference>